<evidence type="ECO:0000256" key="1">
    <source>
        <dbReference type="SAM" id="SignalP"/>
    </source>
</evidence>
<feature type="chain" id="PRO_5046259498" evidence="1">
    <location>
        <begin position="31"/>
        <end position="83"/>
    </location>
</feature>
<proteinExistence type="predicted"/>
<keyword evidence="1" id="KW-0732">Signal</keyword>
<comment type="caution">
    <text evidence="2">The sequence shown here is derived from an EMBL/GenBank/DDBJ whole genome shotgun (WGS) entry which is preliminary data.</text>
</comment>
<name>A0ABQ4GB99_9ACTN</name>
<dbReference type="RefSeq" id="WP_204061312.1">
    <property type="nucleotide sequence ID" value="NZ_BAAAGP010000047.1"/>
</dbReference>
<accession>A0ABQ4GB99</accession>
<keyword evidence="3" id="KW-1185">Reference proteome</keyword>
<evidence type="ECO:0000313" key="3">
    <source>
        <dbReference type="Proteomes" id="UP000603904"/>
    </source>
</evidence>
<protein>
    <submittedName>
        <fullName evidence="2">Uncharacterized protein</fullName>
    </submittedName>
</protein>
<dbReference type="EMBL" id="BOOC01000056">
    <property type="protein sequence ID" value="GIH44312.1"/>
    <property type="molecule type" value="Genomic_DNA"/>
</dbReference>
<dbReference type="Proteomes" id="UP000603904">
    <property type="component" value="Unassembled WGS sequence"/>
</dbReference>
<reference evidence="2 3" key="1">
    <citation type="submission" date="2021-01" db="EMBL/GenBank/DDBJ databases">
        <title>Whole genome shotgun sequence of Microbispora corallina NBRC 16416.</title>
        <authorList>
            <person name="Komaki H."/>
            <person name="Tamura T."/>
        </authorList>
    </citation>
    <scope>NUCLEOTIDE SEQUENCE [LARGE SCALE GENOMIC DNA]</scope>
    <source>
        <strain evidence="2 3">NBRC 16416</strain>
    </source>
</reference>
<organism evidence="2 3">
    <name type="scientific">Microbispora corallina</name>
    <dbReference type="NCBI Taxonomy" id="83302"/>
    <lineage>
        <taxon>Bacteria</taxon>
        <taxon>Bacillati</taxon>
        <taxon>Actinomycetota</taxon>
        <taxon>Actinomycetes</taxon>
        <taxon>Streptosporangiales</taxon>
        <taxon>Streptosporangiaceae</taxon>
        <taxon>Microbispora</taxon>
    </lineage>
</organism>
<gene>
    <name evidence="2" type="ORF">Mco01_73120</name>
</gene>
<feature type="signal peptide" evidence="1">
    <location>
        <begin position="1"/>
        <end position="30"/>
    </location>
</feature>
<sequence>MRGKRLFTVFGATLFVAFAPCSFGVSSASAQPSLAAAPSSCQGSPTLGLSAGNPGDKCSYRCTNHRRFRCCKRTGCKRVSGKC</sequence>
<evidence type="ECO:0000313" key="2">
    <source>
        <dbReference type="EMBL" id="GIH44312.1"/>
    </source>
</evidence>